<evidence type="ECO:0000313" key="2">
    <source>
        <dbReference type="RefSeq" id="XP_048129445.1"/>
    </source>
</evidence>
<dbReference type="Proteomes" id="UP000827889">
    <property type="component" value="Chromosome 2"/>
</dbReference>
<name>A0ABM3GYL8_9MYRT</name>
<protein>
    <submittedName>
        <fullName evidence="2">Uncharacterized protein LOC125313675</fullName>
    </submittedName>
</protein>
<keyword evidence="1" id="KW-1185">Reference proteome</keyword>
<reference evidence="1" key="1">
    <citation type="submission" date="2025-05" db="UniProtKB">
        <authorList>
            <consortium name="RefSeq"/>
        </authorList>
    </citation>
    <scope>NUCLEOTIDE SEQUENCE [LARGE SCALE GENOMIC DNA]</scope>
</reference>
<proteinExistence type="predicted"/>
<sequence length="165" mass="18424">MVAVAVASVSASTTDTYVSTPSTAHKASSSMVATAISICHHLLQHLHHPHLLRRHLLHHPHLLHPRHLHHLGTLLLLLPRHLHRLIGLPCRRLRLIGLHHHHPPGSDLLLLLGVETTRECTCFITRKDMDTINIKNKGTLKVPGERIAPNKTLSKIKKKTSIVIT</sequence>
<dbReference type="RefSeq" id="XP_048129445.1">
    <property type="nucleotide sequence ID" value="XM_048273488.1"/>
</dbReference>
<evidence type="ECO:0000313" key="1">
    <source>
        <dbReference type="Proteomes" id="UP000827889"/>
    </source>
</evidence>
<organism evidence="1 2">
    <name type="scientific">Rhodamnia argentea</name>
    <dbReference type="NCBI Taxonomy" id="178133"/>
    <lineage>
        <taxon>Eukaryota</taxon>
        <taxon>Viridiplantae</taxon>
        <taxon>Streptophyta</taxon>
        <taxon>Embryophyta</taxon>
        <taxon>Tracheophyta</taxon>
        <taxon>Spermatophyta</taxon>
        <taxon>Magnoliopsida</taxon>
        <taxon>eudicotyledons</taxon>
        <taxon>Gunneridae</taxon>
        <taxon>Pentapetalae</taxon>
        <taxon>rosids</taxon>
        <taxon>malvids</taxon>
        <taxon>Myrtales</taxon>
        <taxon>Myrtaceae</taxon>
        <taxon>Myrtoideae</taxon>
        <taxon>Myrteae</taxon>
        <taxon>Australasian group</taxon>
        <taxon>Rhodamnia</taxon>
    </lineage>
</organism>
<reference evidence="2" key="2">
    <citation type="submission" date="2025-08" db="UniProtKB">
        <authorList>
            <consortium name="RefSeq"/>
        </authorList>
    </citation>
    <scope>IDENTIFICATION</scope>
    <source>
        <tissue evidence="2">Leaf</tissue>
    </source>
</reference>
<gene>
    <name evidence="2" type="primary">LOC125313675</name>
</gene>
<accession>A0ABM3GYL8</accession>
<dbReference type="GeneID" id="125313675"/>